<dbReference type="Pfam" id="PF18647">
    <property type="entry name" value="Fungal_lectin_2"/>
    <property type="match status" value="1"/>
</dbReference>
<dbReference type="PRINTS" id="PR00723">
    <property type="entry name" value="SUBTILISIN"/>
</dbReference>
<dbReference type="Gene3D" id="3.40.50.200">
    <property type="entry name" value="Peptidase S8/S53 domain"/>
    <property type="match status" value="1"/>
</dbReference>
<feature type="active site" description="Charge relay system" evidence="5">
    <location>
        <position position="281"/>
    </location>
</feature>
<protein>
    <submittedName>
        <fullName evidence="9">Peptidase S8/S53 domain-containing protein</fullName>
    </submittedName>
</protein>
<dbReference type="PANTHER" id="PTHR43806:SF11">
    <property type="entry name" value="CEREVISIN-RELATED"/>
    <property type="match status" value="1"/>
</dbReference>
<evidence type="ECO:0000256" key="1">
    <source>
        <dbReference type="ARBA" id="ARBA00011073"/>
    </source>
</evidence>
<keyword evidence="3 5" id="KW-0378">Hydrolase</keyword>
<dbReference type="GO" id="GO:0004252">
    <property type="term" value="F:serine-type endopeptidase activity"/>
    <property type="evidence" value="ECO:0007669"/>
    <property type="project" value="UniProtKB-UniRule"/>
</dbReference>
<evidence type="ECO:0000259" key="8">
    <source>
        <dbReference type="Pfam" id="PF00082"/>
    </source>
</evidence>
<evidence type="ECO:0000256" key="3">
    <source>
        <dbReference type="ARBA" id="ARBA00022801"/>
    </source>
</evidence>
<feature type="active site" description="Charge relay system" evidence="5">
    <location>
        <position position="504"/>
    </location>
</feature>
<proteinExistence type="inferred from homology"/>
<reference evidence="9 10" key="1">
    <citation type="submission" date="2016-07" db="EMBL/GenBank/DDBJ databases">
        <title>Pervasive Adenine N6-methylation of Active Genes in Fungi.</title>
        <authorList>
            <consortium name="DOE Joint Genome Institute"/>
            <person name="Mondo S.J."/>
            <person name="Dannebaum R.O."/>
            <person name="Kuo R.C."/>
            <person name="Labutti K."/>
            <person name="Haridas S."/>
            <person name="Kuo A."/>
            <person name="Salamov A."/>
            <person name="Ahrendt S.R."/>
            <person name="Lipzen A."/>
            <person name="Sullivan W."/>
            <person name="Andreopoulos W.B."/>
            <person name="Clum A."/>
            <person name="Lindquist E."/>
            <person name="Daum C."/>
            <person name="Ramamoorthy G.K."/>
            <person name="Gryganskyi A."/>
            <person name="Culley D."/>
            <person name="Magnuson J.K."/>
            <person name="James T.Y."/>
            <person name="O'Malley M.A."/>
            <person name="Stajich J.E."/>
            <person name="Spatafora J.W."/>
            <person name="Visel A."/>
            <person name="Grigoriev I.V."/>
        </authorList>
    </citation>
    <scope>NUCLEOTIDE SEQUENCE [LARGE SCALE GENOMIC DNA]</scope>
    <source>
        <strain evidence="9 10">CBS 115471</strain>
    </source>
</reference>
<feature type="active site" description="Charge relay system" evidence="5">
    <location>
        <position position="326"/>
    </location>
</feature>
<keyword evidence="10" id="KW-1185">Reference proteome</keyword>
<dbReference type="PROSITE" id="PS51892">
    <property type="entry name" value="SUBTILASE"/>
    <property type="match status" value="1"/>
</dbReference>
<dbReference type="InterPro" id="IPR015500">
    <property type="entry name" value="Peptidase_S8_subtilisin-rel"/>
</dbReference>
<evidence type="ECO:0000256" key="7">
    <source>
        <dbReference type="SAM" id="SignalP"/>
    </source>
</evidence>
<accession>A0A1Y1Y0U2</accession>
<evidence type="ECO:0000313" key="10">
    <source>
        <dbReference type="Proteomes" id="UP000193144"/>
    </source>
</evidence>
<keyword evidence="7" id="KW-0732">Signal</keyword>
<feature type="chain" id="PRO_5012349997" evidence="7">
    <location>
        <begin position="17"/>
        <end position="806"/>
    </location>
</feature>
<gene>
    <name evidence="9" type="ORF">BCR34DRAFT_608966</name>
</gene>
<dbReference type="InterPro" id="IPR036852">
    <property type="entry name" value="Peptidase_S8/S53_dom_sf"/>
</dbReference>
<dbReference type="Pfam" id="PF00082">
    <property type="entry name" value="Peptidase_S8"/>
    <property type="match status" value="1"/>
</dbReference>
<dbReference type="Proteomes" id="UP000193144">
    <property type="component" value="Unassembled WGS sequence"/>
</dbReference>
<dbReference type="PANTHER" id="PTHR43806">
    <property type="entry name" value="PEPTIDASE S8"/>
    <property type="match status" value="1"/>
</dbReference>
<organism evidence="9 10">
    <name type="scientific">Clohesyomyces aquaticus</name>
    <dbReference type="NCBI Taxonomy" id="1231657"/>
    <lineage>
        <taxon>Eukaryota</taxon>
        <taxon>Fungi</taxon>
        <taxon>Dikarya</taxon>
        <taxon>Ascomycota</taxon>
        <taxon>Pezizomycotina</taxon>
        <taxon>Dothideomycetes</taxon>
        <taxon>Pleosporomycetidae</taxon>
        <taxon>Pleosporales</taxon>
        <taxon>Lindgomycetaceae</taxon>
        <taxon>Clohesyomyces</taxon>
    </lineage>
</organism>
<name>A0A1Y1Y0U2_9PLEO</name>
<evidence type="ECO:0000256" key="5">
    <source>
        <dbReference type="PROSITE-ProRule" id="PRU01240"/>
    </source>
</evidence>
<dbReference type="OrthoDB" id="1896086at2759"/>
<dbReference type="InterPro" id="IPR050131">
    <property type="entry name" value="Peptidase_S8_subtilisin-like"/>
</dbReference>
<dbReference type="STRING" id="1231657.A0A1Y1Y0U2"/>
<comment type="similarity">
    <text evidence="1 5">Belongs to the peptidase S8 family.</text>
</comment>
<evidence type="ECO:0000313" key="9">
    <source>
        <dbReference type="EMBL" id="ORX91632.1"/>
    </source>
</evidence>
<dbReference type="PROSITE" id="PS00138">
    <property type="entry name" value="SUBTILASE_SER"/>
    <property type="match status" value="1"/>
</dbReference>
<feature type="signal peptide" evidence="7">
    <location>
        <begin position="1"/>
        <end position="16"/>
    </location>
</feature>
<evidence type="ECO:0000256" key="6">
    <source>
        <dbReference type="SAM" id="MobiDB-lite"/>
    </source>
</evidence>
<evidence type="ECO:0000256" key="2">
    <source>
        <dbReference type="ARBA" id="ARBA00022670"/>
    </source>
</evidence>
<dbReference type="SUPFAM" id="SSF52743">
    <property type="entry name" value="Subtilisin-like"/>
    <property type="match status" value="1"/>
</dbReference>
<dbReference type="GO" id="GO:0006508">
    <property type="term" value="P:proteolysis"/>
    <property type="evidence" value="ECO:0007669"/>
    <property type="project" value="UniProtKB-KW"/>
</dbReference>
<keyword evidence="4 5" id="KW-0720">Serine protease</keyword>
<dbReference type="EMBL" id="MCFA01000448">
    <property type="protein sequence ID" value="ORX91632.1"/>
    <property type="molecule type" value="Genomic_DNA"/>
</dbReference>
<sequence>MHLPYLLLLFAQIVFSSPFSDIWTRDPTSSADLDPLLPRDAFYTVYPSDPSNVTQVTETDAFLKLLYGDEDVLQNRNAEGLVSWRLTLKDGDTTEQLEAYHGVYLVETEGRPKAPIANAKRSRPTDYDGPFYGARAANPYNSEETNKTRKFLDSKVVVGTHIAEVTLDGRILGWGHLALKDAEKAEVENYPGILKPMDIQGPLEFFRAITETSYPGETQGIHSAIEKRSAKANRALSWKKQENAVKDLVIDSQPPGTDLSKMTDFVYEKMAGEGVFIYVIDSGVELGVRNIDGVLEFTNNNDKYLQTDLSLNQGQYPLQDQDVNSHGTMVASKALGQKYGIAKAAKVIPVLLFADEQKGGGSPDMAEAYRLVLKDLRDNPQRTQQSIVLCSIGFDGGSTRETARQTLVGAAIDSYLDSISKLGVPVVLAAGNDFHTQSPKIISHIPMVLEDFDRPIINVGASTLDGSRAGFSLGGPQLTIYAPGAPAEAQSKHDRVSMEISGTSLSAPAVAGIIATYMAYNEPPWDKSRQGVDRVKAIKDYIASDKSSWERKPNSGVNVIWNGATKEDHDSVGANQCSTSKKRQGCSSEPPPTPAQPICNGVGTKKYADRERALTIIDDKFCPDAAKQGHLDEGSGSIARTYNEGSLEEVHIAMDWNPGENFKPDLEKCKSMMHEITDSCDLDSSKWKSGGEKVDGVVKYRWNVQRERQPIDRAKPWGGCSSHYKGLFDQNTVWGGGWLGDDFGHALRDGIKAKGLSPTDWWFEYGGGDDHREWTAKFRTTIGAENRVESVIEKIAGGIDVECDSG</sequence>
<keyword evidence="2 5" id="KW-0645">Protease</keyword>
<dbReference type="InterPro" id="IPR022398">
    <property type="entry name" value="Peptidase_S8_His-AS"/>
</dbReference>
<feature type="region of interest" description="Disordered" evidence="6">
    <location>
        <begin position="569"/>
        <end position="600"/>
    </location>
</feature>
<dbReference type="AlphaFoldDB" id="A0A1Y1Y0U2"/>
<dbReference type="InterPro" id="IPR023828">
    <property type="entry name" value="Peptidase_S8_Ser-AS"/>
</dbReference>
<comment type="caution">
    <text evidence="9">The sequence shown here is derived from an EMBL/GenBank/DDBJ whole genome shotgun (WGS) entry which is preliminary data.</text>
</comment>
<dbReference type="PROSITE" id="PS00137">
    <property type="entry name" value="SUBTILASE_HIS"/>
    <property type="match status" value="1"/>
</dbReference>
<dbReference type="InterPro" id="IPR000209">
    <property type="entry name" value="Peptidase_S8/S53_dom"/>
</dbReference>
<feature type="domain" description="Peptidase S8/S53" evidence="8">
    <location>
        <begin position="272"/>
        <end position="522"/>
    </location>
</feature>
<evidence type="ECO:0000256" key="4">
    <source>
        <dbReference type="ARBA" id="ARBA00022825"/>
    </source>
</evidence>